<dbReference type="Pfam" id="PF07166">
    <property type="entry name" value="DUF1398"/>
    <property type="match status" value="1"/>
</dbReference>
<dbReference type="SUPFAM" id="SSF160419">
    <property type="entry name" value="YdfO-like"/>
    <property type="match status" value="1"/>
</dbReference>
<dbReference type="Gene3D" id="3.30.1810.10">
    <property type="entry name" value="YdfO-like"/>
    <property type="match status" value="1"/>
</dbReference>
<sequence length="85" mass="9828">MFTDQDLGQNLISFDLDLFLYYQIGVKTLSLNLNAIEAIVNNEKNAGGFAELIREFKKIGVKRYDYLVATGIYRTMMMHRMLISK</sequence>
<evidence type="ECO:0000313" key="2">
    <source>
        <dbReference type="Proteomes" id="UP000195080"/>
    </source>
</evidence>
<keyword evidence="2" id="KW-1185">Reference proteome</keyword>
<accession>A0ABZ2TA56</accession>
<dbReference type="InterPro" id="IPR009833">
    <property type="entry name" value="DUF1398"/>
</dbReference>
<evidence type="ECO:0000313" key="1">
    <source>
        <dbReference type="EMBL" id="WYJ88261.1"/>
    </source>
</evidence>
<dbReference type="EMBL" id="CP147248">
    <property type="protein sequence ID" value="WYJ88261.1"/>
    <property type="molecule type" value="Genomic_DNA"/>
</dbReference>
<protein>
    <submittedName>
        <fullName evidence="1">Uncharacterized protein</fullName>
    </submittedName>
</protein>
<organism evidence="1 2">
    <name type="scientific">Candidatus Enterococcus lemimoniae</name>
    <dbReference type="NCBI Taxonomy" id="1834167"/>
    <lineage>
        <taxon>Bacteria</taxon>
        <taxon>Bacillati</taxon>
        <taxon>Bacillota</taxon>
        <taxon>Bacilli</taxon>
        <taxon>Lactobacillales</taxon>
        <taxon>Enterococcaceae</taxon>
        <taxon>Enterococcus</taxon>
    </lineage>
</organism>
<dbReference type="InterPro" id="IPR036696">
    <property type="entry name" value="YdfO-like_sf"/>
</dbReference>
<name>A0ABZ2TA56_9ENTE</name>
<reference evidence="2" key="1">
    <citation type="submission" date="2017-05" db="EMBL/GenBank/DDBJ databases">
        <title>The Genome Sequence of EEnterococcus faecalis 9F2_4866.</title>
        <authorList>
            <consortium name="The Broad Institute Genomics Platform"/>
            <consortium name="The Broad Institute Genomic Center for Infectious Diseases"/>
            <person name="Earl A."/>
            <person name="Manson A."/>
            <person name="Schwartman J."/>
            <person name="Gilmore M."/>
            <person name="Abouelleil A."/>
            <person name="Cao P."/>
            <person name="Chapman S."/>
            <person name="Cusick C."/>
            <person name="Shea T."/>
            <person name="Young S."/>
            <person name="Neafsey D."/>
            <person name="Nusbaum C."/>
            <person name="Birren B."/>
        </authorList>
    </citation>
    <scope>NUCLEOTIDE SEQUENCE [LARGE SCALE GENOMIC DNA]</scope>
    <source>
        <strain evidence="2">12C11_DIV0727</strain>
    </source>
</reference>
<gene>
    <name evidence="1" type="ORF">A5866_003391</name>
</gene>
<dbReference type="Proteomes" id="UP000195080">
    <property type="component" value="Chromosome"/>
</dbReference>
<proteinExistence type="predicted"/>